<dbReference type="PIRSF" id="PIRSF018634">
    <property type="entry name" value="UCP018634"/>
    <property type="match status" value="1"/>
</dbReference>
<reference evidence="1 2" key="1">
    <citation type="journal article" date="2020" name="Front. Plant Sci.">
        <title>Isolation of Rhizosphere Bacteria That Improve Quality and Water Stress Tolerance in Greenhouse Ornamentals.</title>
        <authorList>
            <person name="Nordstedt N.P."/>
            <person name="Jones M.L."/>
        </authorList>
    </citation>
    <scope>NUCLEOTIDE SEQUENCE [LARGE SCALE GENOMIC DNA]</scope>
    <source>
        <strain evidence="1 2">C6C2</strain>
    </source>
</reference>
<gene>
    <name evidence="1" type="ORF">HNO84_05135</name>
</gene>
<organism evidence="1 2">
    <name type="scientific">Herbaspirillum robiniae</name>
    <dbReference type="NCBI Taxonomy" id="2014887"/>
    <lineage>
        <taxon>Bacteria</taxon>
        <taxon>Pseudomonadati</taxon>
        <taxon>Pseudomonadota</taxon>
        <taxon>Betaproteobacteria</taxon>
        <taxon>Burkholderiales</taxon>
        <taxon>Oxalobacteraceae</taxon>
        <taxon>Herbaspirillum</taxon>
    </lineage>
</organism>
<name>A0ABX2M044_9BURK</name>
<evidence type="ECO:0000313" key="1">
    <source>
        <dbReference type="EMBL" id="NUU00971.1"/>
    </source>
</evidence>
<evidence type="ECO:0000313" key="2">
    <source>
        <dbReference type="Proteomes" id="UP000536746"/>
    </source>
</evidence>
<dbReference type="Proteomes" id="UP000536746">
    <property type="component" value="Unassembled WGS sequence"/>
</dbReference>
<dbReference type="EMBL" id="JABFMT010000003">
    <property type="protein sequence ID" value="NUU00971.1"/>
    <property type="molecule type" value="Genomic_DNA"/>
</dbReference>
<dbReference type="InterPro" id="IPR009387">
    <property type="entry name" value="HigB-2"/>
</dbReference>
<sequence>MPRLSPPRVENEGICRVFKSRWFAREVRRSQIPDSELRAAVGQLIKGQGEDLGGGVWKKRLHRNADRAIVLARSGGHFFFVFLFAKSDRSNIRRDELQAFRRLSDAYAKLDRHRLDLLVEQGVLLEISDG</sequence>
<keyword evidence="2" id="KW-1185">Reference proteome</keyword>
<comment type="caution">
    <text evidence="1">The sequence shown here is derived from an EMBL/GenBank/DDBJ whole genome shotgun (WGS) entry which is preliminary data.</text>
</comment>
<dbReference type="RefSeq" id="WP_079215647.1">
    <property type="nucleotide sequence ID" value="NZ_CP018845.1"/>
</dbReference>
<proteinExistence type="predicted"/>
<protein>
    <submittedName>
        <fullName evidence="1">Type II toxin-antitoxin system RelE/ParE family toxin</fullName>
    </submittedName>
</protein>
<accession>A0ABX2M044</accession>
<dbReference type="Pfam" id="PF06296">
    <property type="entry name" value="RelE"/>
    <property type="match status" value="1"/>
</dbReference>